<dbReference type="Pfam" id="PF03102">
    <property type="entry name" value="NeuB"/>
    <property type="match status" value="1"/>
</dbReference>
<dbReference type="InterPro" id="IPR036732">
    <property type="entry name" value="AFP_Neu5c_C_sf"/>
</dbReference>
<dbReference type="InterPro" id="IPR013132">
    <property type="entry name" value="PseI/NeuA/B-like_N"/>
</dbReference>
<dbReference type="PANTHER" id="PTHR42966:SF1">
    <property type="entry name" value="SIALIC ACID SYNTHASE"/>
    <property type="match status" value="1"/>
</dbReference>
<dbReference type="GO" id="GO:0047444">
    <property type="term" value="F:N-acylneuraminate-9-phosphate synthase activity"/>
    <property type="evidence" value="ECO:0007669"/>
    <property type="project" value="TreeGrafter"/>
</dbReference>
<gene>
    <name evidence="2" type="ORF">VISI1226_16853</name>
</gene>
<name>E8M577_PHOS4</name>
<dbReference type="CDD" id="cd11615">
    <property type="entry name" value="SAF_NeuB_like"/>
    <property type="match status" value="1"/>
</dbReference>
<dbReference type="PROSITE" id="PS50844">
    <property type="entry name" value="AFP_LIKE"/>
    <property type="match status" value="1"/>
</dbReference>
<feature type="domain" description="AFP-like" evidence="1">
    <location>
        <begin position="287"/>
        <end position="343"/>
    </location>
</feature>
<comment type="caution">
    <text evidence="2">The sequence shown here is derived from an EMBL/GenBank/DDBJ whole genome shotgun (WGS) entry which is preliminary data.</text>
</comment>
<dbReference type="InterPro" id="IPR051690">
    <property type="entry name" value="PseI-like"/>
</dbReference>
<dbReference type="AlphaFoldDB" id="E8M577"/>
<dbReference type="SUPFAM" id="SSF51269">
    <property type="entry name" value="AFP III-like domain"/>
    <property type="match status" value="1"/>
</dbReference>
<evidence type="ECO:0000313" key="2">
    <source>
        <dbReference type="EMBL" id="EGA70928.1"/>
    </source>
</evidence>
<dbReference type="GeneID" id="95568762"/>
<dbReference type="SMART" id="SM00858">
    <property type="entry name" value="SAF"/>
    <property type="match status" value="1"/>
</dbReference>
<accession>E8M577</accession>
<dbReference type="InterPro" id="IPR013785">
    <property type="entry name" value="Aldolase_TIM"/>
</dbReference>
<dbReference type="InterPro" id="IPR057736">
    <property type="entry name" value="SAF_PseI/NeuA/NeuB"/>
</dbReference>
<protein>
    <submittedName>
        <fullName evidence="2">Sialic acid synthase</fullName>
    </submittedName>
</protein>
<dbReference type="GO" id="GO:0016051">
    <property type="term" value="P:carbohydrate biosynthetic process"/>
    <property type="evidence" value="ECO:0007669"/>
    <property type="project" value="InterPro"/>
</dbReference>
<evidence type="ECO:0000259" key="1">
    <source>
        <dbReference type="PROSITE" id="PS50844"/>
    </source>
</evidence>
<dbReference type="Proteomes" id="UP000006228">
    <property type="component" value="Unassembled WGS sequence"/>
</dbReference>
<proteinExistence type="predicted"/>
<dbReference type="SUPFAM" id="SSF51569">
    <property type="entry name" value="Aldolase"/>
    <property type="match status" value="1"/>
</dbReference>
<dbReference type="EMBL" id="AEVT01000053">
    <property type="protein sequence ID" value="EGA70928.1"/>
    <property type="molecule type" value="Genomic_DNA"/>
</dbReference>
<dbReference type="InterPro" id="IPR013974">
    <property type="entry name" value="SAF"/>
</dbReference>
<dbReference type="Gene3D" id="3.90.1210.10">
    <property type="entry name" value="Antifreeze-like/N-acetylneuraminic acid synthase C-terminal domain"/>
    <property type="match status" value="1"/>
</dbReference>
<dbReference type="OrthoDB" id="9781701at2"/>
<dbReference type="PANTHER" id="PTHR42966">
    <property type="entry name" value="N-ACETYLNEURAMINATE SYNTHASE"/>
    <property type="match status" value="1"/>
</dbReference>
<reference evidence="2 3" key="1">
    <citation type="journal article" date="2012" name="Int. J. Syst. Evol. Microbiol.">
        <title>Vibrio caribbeanicus sp. nov., isolated from the marine sponge Scleritoderma cyanea.</title>
        <authorList>
            <person name="Hoffmann M."/>
            <person name="Monday S.R."/>
            <person name="Allard M.W."/>
            <person name="Strain E.A."/>
            <person name="Whittaker P."/>
            <person name="Naum M."/>
            <person name="McCarthy P.J."/>
            <person name="Lopez J.V."/>
            <person name="Fischer M."/>
            <person name="Brown E.W."/>
        </authorList>
    </citation>
    <scope>NUCLEOTIDE SEQUENCE [LARGE SCALE GENOMIC DNA]</scope>
    <source>
        <strain evidence="3">DSMZ 21326</strain>
    </source>
</reference>
<dbReference type="InterPro" id="IPR006190">
    <property type="entry name" value="SAF_AFP_Neu5Ac"/>
</dbReference>
<dbReference type="RefSeq" id="WP_008075811.1">
    <property type="nucleotide sequence ID" value="NZ_AEVT01000053.1"/>
</dbReference>
<dbReference type="Pfam" id="PF08666">
    <property type="entry name" value="SAF"/>
    <property type="match status" value="1"/>
</dbReference>
<evidence type="ECO:0000313" key="3">
    <source>
        <dbReference type="Proteomes" id="UP000006228"/>
    </source>
</evidence>
<organism evidence="2 3">
    <name type="scientific">Vibrio sinaloensis DSM 21326</name>
    <dbReference type="NCBI Taxonomy" id="945550"/>
    <lineage>
        <taxon>Bacteria</taxon>
        <taxon>Pseudomonadati</taxon>
        <taxon>Pseudomonadota</taxon>
        <taxon>Gammaproteobacteria</taxon>
        <taxon>Vibrionales</taxon>
        <taxon>Vibrionaceae</taxon>
        <taxon>Vibrio</taxon>
        <taxon>Vibrio oreintalis group</taxon>
    </lineage>
</organism>
<dbReference type="eggNOG" id="COG2089">
    <property type="taxonomic scope" value="Bacteria"/>
</dbReference>
<dbReference type="Gene3D" id="3.20.20.70">
    <property type="entry name" value="Aldolase class I"/>
    <property type="match status" value="1"/>
</dbReference>
<sequence length="343" mass="37970">MTSIKLNNGRIIGEGHLPYFVAELNTSHFGDVDLAKEMIDEAKAAGCDCVKFQSWTTDTLYSQTYYDKNPIAKRFVKKYSLSEQELGDLAEYCHNQSMGFASTPYSLKEAEFLVKECKPPFIKIASMELNNKHFLRQLGQLDTSIVLSTGMGDINEVEFAVRELQDAGARDLCVLHCVSIYPAPSEAINLNNIVTLQNRLKNVVVGYSDHTIGSEVAVASVALGAGFIEKHFTLDNQRIGMDNQMATPPQEMKLLVEQCKSAFNALGSFERVVSQEEYAQRENMRRSVVSARQLSKGDVLTLTDIVLKRPGTGVPADRYESVIGKVVTQDIAADQVIDLSALK</sequence>